<keyword evidence="6 10" id="KW-0067">ATP-binding</keyword>
<reference evidence="10" key="1">
    <citation type="journal article" date="2020" name="mSystems">
        <title>Genome- and Community-Level Interaction Insights into Carbon Utilization and Element Cycling Functions of Hydrothermarchaeota in Hydrothermal Sediment.</title>
        <authorList>
            <person name="Zhou Z."/>
            <person name="Liu Y."/>
            <person name="Xu W."/>
            <person name="Pan J."/>
            <person name="Luo Z.H."/>
            <person name="Li M."/>
        </authorList>
    </citation>
    <scope>NUCLEOTIDE SEQUENCE [LARGE SCALE GENOMIC DNA]</scope>
    <source>
        <strain evidence="10">SpSt-966</strain>
    </source>
</reference>
<dbReference type="EMBL" id="DTPE01000177">
    <property type="protein sequence ID" value="HGE75330.1"/>
    <property type="molecule type" value="Genomic_DNA"/>
</dbReference>
<dbReference type="Gene3D" id="3.40.50.300">
    <property type="entry name" value="P-loop containing nucleotide triphosphate hydrolases"/>
    <property type="match status" value="2"/>
</dbReference>
<evidence type="ECO:0000256" key="7">
    <source>
        <dbReference type="ARBA" id="ARBA00022967"/>
    </source>
</evidence>
<dbReference type="CDD" id="cd03215">
    <property type="entry name" value="ABC_Carb_Monos_II"/>
    <property type="match status" value="1"/>
</dbReference>
<dbReference type="GO" id="GO:0005524">
    <property type="term" value="F:ATP binding"/>
    <property type="evidence" value="ECO:0007669"/>
    <property type="project" value="UniProtKB-KW"/>
</dbReference>
<proteinExistence type="predicted"/>
<dbReference type="SMART" id="SM00382">
    <property type="entry name" value="AAA"/>
    <property type="match status" value="1"/>
</dbReference>
<keyword evidence="5" id="KW-0547">Nucleotide-binding</keyword>
<evidence type="ECO:0000313" key="10">
    <source>
        <dbReference type="EMBL" id="HGE75330.1"/>
    </source>
</evidence>
<accession>A0A7V3VT49</accession>
<organism evidence="10">
    <name type="scientific">Mesoaciditoga lauensis</name>
    <dbReference type="NCBI Taxonomy" id="1495039"/>
    <lineage>
        <taxon>Bacteria</taxon>
        <taxon>Thermotogati</taxon>
        <taxon>Thermotogota</taxon>
        <taxon>Thermotogae</taxon>
        <taxon>Mesoaciditogales</taxon>
        <taxon>Mesoaciditogaceae</taxon>
        <taxon>Mesoaciditoga</taxon>
    </lineage>
</organism>
<dbReference type="InterPro" id="IPR003593">
    <property type="entry name" value="AAA+_ATPase"/>
</dbReference>
<dbReference type="InterPro" id="IPR027417">
    <property type="entry name" value="P-loop_NTPase"/>
</dbReference>
<dbReference type="PROSITE" id="PS50893">
    <property type="entry name" value="ABC_TRANSPORTER_2"/>
    <property type="match status" value="2"/>
</dbReference>
<gene>
    <name evidence="10" type="ORF">ENX73_04315</name>
</gene>
<feature type="domain" description="ABC transporter" evidence="9">
    <location>
        <begin position="6"/>
        <end position="240"/>
    </location>
</feature>
<dbReference type="InterPro" id="IPR003439">
    <property type="entry name" value="ABC_transporter-like_ATP-bd"/>
</dbReference>
<dbReference type="PANTHER" id="PTHR43790:SF4">
    <property type="entry name" value="GUANOSINE IMPORT ATP-BINDING PROTEIN NUPO"/>
    <property type="match status" value="1"/>
</dbReference>
<dbReference type="PROSITE" id="PS00211">
    <property type="entry name" value="ABC_TRANSPORTER_1"/>
    <property type="match status" value="1"/>
</dbReference>
<dbReference type="GO" id="GO:0005886">
    <property type="term" value="C:plasma membrane"/>
    <property type="evidence" value="ECO:0007669"/>
    <property type="project" value="UniProtKB-SubCell"/>
</dbReference>
<dbReference type="AlphaFoldDB" id="A0A7V3VT49"/>
<evidence type="ECO:0000256" key="1">
    <source>
        <dbReference type="ARBA" id="ARBA00004202"/>
    </source>
</evidence>
<sequence>MSEKVLELTKIVKRFPGLTANDNVDFDLKKGEVHALLGENGAGKSTLMNIVYGIYKADSGELKINGQKVDISSPRKAIEYGIGMIQQHFSLVPSFDVTQNVALGLKDLGIIPELSRVKKQIIEISKRYKISVDPDAKIWQISAGEQQRVEIIKLLYVKSQIMILDEPTAILTPQEADGLFETIREMKKNGASVIFISHKRKEVLAISDRVTVLRHGKVIGAVKTSETNENELAKMMVGREVVLKIEKKSSKISEDVLKVKDLHVMSDKGLEAVKGLNFEVRGGEILGIAGVEGNGQRELAEALYGMRTYSGSVTVNGAQMRSGKVMDRIKNNVAYIPQDRKADALCGGLPIYQNLFIKAFSSPSMTFNPYFFVPERLRSPSLRLIKDYSISASSADLEVKFLSGGTMQKVVLAREIGNSSPKLIIAVHPTRGLDVGAEEFVYNALLDQKVKGAAILLIAGDLYEIFNLSDRVAVLYEGQIIGYSQPDESHLEEIGLMMAGVKK</sequence>
<evidence type="ECO:0000256" key="5">
    <source>
        <dbReference type="ARBA" id="ARBA00022741"/>
    </source>
</evidence>
<dbReference type="GO" id="GO:0016887">
    <property type="term" value="F:ATP hydrolysis activity"/>
    <property type="evidence" value="ECO:0007669"/>
    <property type="project" value="InterPro"/>
</dbReference>
<dbReference type="CDD" id="cd03216">
    <property type="entry name" value="ABC_Carb_Monos_I"/>
    <property type="match status" value="1"/>
</dbReference>
<evidence type="ECO:0000256" key="6">
    <source>
        <dbReference type="ARBA" id="ARBA00022840"/>
    </source>
</evidence>
<comment type="subcellular location">
    <subcellularLocation>
        <location evidence="1">Cell membrane</location>
        <topology evidence="1">Peripheral membrane protein</topology>
    </subcellularLocation>
</comment>
<protein>
    <submittedName>
        <fullName evidence="10">ABC transporter ATP-binding protein</fullName>
    </submittedName>
</protein>
<dbReference type="InterPro" id="IPR050107">
    <property type="entry name" value="ABC_carbohydrate_import_ATPase"/>
</dbReference>
<keyword evidence="7" id="KW-1278">Translocase</keyword>
<dbReference type="SUPFAM" id="SSF52540">
    <property type="entry name" value="P-loop containing nucleoside triphosphate hydrolases"/>
    <property type="match status" value="2"/>
</dbReference>
<keyword evidence="4" id="KW-0677">Repeat</keyword>
<evidence type="ECO:0000256" key="3">
    <source>
        <dbReference type="ARBA" id="ARBA00022475"/>
    </source>
</evidence>
<name>A0A7V3VT49_9BACT</name>
<evidence type="ECO:0000259" key="9">
    <source>
        <dbReference type="PROSITE" id="PS50893"/>
    </source>
</evidence>
<keyword evidence="8" id="KW-0472">Membrane</keyword>
<dbReference type="Pfam" id="PF00005">
    <property type="entry name" value="ABC_tran"/>
    <property type="match status" value="2"/>
</dbReference>
<feature type="domain" description="ABC transporter" evidence="9">
    <location>
        <begin position="257"/>
        <end position="502"/>
    </location>
</feature>
<dbReference type="FunFam" id="3.40.50.300:FF:000127">
    <property type="entry name" value="Ribose import ATP-binding protein RbsA"/>
    <property type="match status" value="1"/>
</dbReference>
<comment type="caution">
    <text evidence="10">The sequence shown here is derived from an EMBL/GenBank/DDBJ whole genome shotgun (WGS) entry which is preliminary data.</text>
</comment>
<dbReference type="InterPro" id="IPR017871">
    <property type="entry name" value="ABC_transporter-like_CS"/>
</dbReference>
<keyword evidence="2" id="KW-0813">Transport</keyword>
<evidence type="ECO:0000256" key="2">
    <source>
        <dbReference type="ARBA" id="ARBA00022448"/>
    </source>
</evidence>
<keyword evidence="3" id="KW-1003">Cell membrane</keyword>
<evidence type="ECO:0000256" key="8">
    <source>
        <dbReference type="ARBA" id="ARBA00023136"/>
    </source>
</evidence>
<evidence type="ECO:0000256" key="4">
    <source>
        <dbReference type="ARBA" id="ARBA00022737"/>
    </source>
</evidence>
<dbReference type="PANTHER" id="PTHR43790">
    <property type="entry name" value="CARBOHYDRATE TRANSPORT ATP-BINDING PROTEIN MG119-RELATED"/>
    <property type="match status" value="1"/>
</dbReference>